<dbReference type="InterPro" id="IPR010607">
    <property type="entry name" value="DUF1194"/>
</dbReference>
<evidence type="ECO:0000313" key="2">
    <source>
        <dbReference type="Proteomes" id="UP000323886"/>
    </source>
</evidence>
<comment type="caution">
    <text evidence="1">The sequence shown here is derived from an EMBL/GenBank/DDBJ whole genome shotgun (WGS) entry which is preliminary data.</text>
</comment>
<dbReference type="AlphaFoldDB" id="A0A5M6HW46"/>
<protein>
    <submittedName>
        <fullName evidence="1">DUF1194 domain-containing protein</fullName>
    </submittedName>
</protein>
<dbReference type="Pfam" id="PF06707">
    <property type="entry name" value="DUF1194"/>
    <property type="match status" value="1"/>
</dbReference>
<dbReference type="OrthoDB" id="9792179at2"/>
<keyword evidence="2" id="KW-1185">Reference proteome</keyword>
<dbReference type="Proteomes" id="UP000323886">
    <property type="component" value="Unassembled WGS sequence"/>
</dbReference>
<reference evidence="1 2" key="1">
    <citation type="submission" date="2019-09" db="EMBL/GenBank/DDBJ databases">
        <title>Draft Whole-Genome sequence of Blastochloris sulfoviridis DSM 729.</title>
        <authorList>
            <person name="Meyer T.E."/>
            <person name="Kyndt J.A."/>
        </authorList>
    </citation>
    <scope>NUCLEOTIDE SEQUENCE [LARGE SCALE GENOMIC DNA]</scope>
    <source>
        <strain evidence="1 2">DSM 729</strain>
    </source>
</reference>
<gene>
    <name evidence="1" type="ORF">F1193_10985</name>
</gene>
<proteinExistence type="predicted"/>
<accession>A0A5M6HW46</accession>
<sequence>MDEDEQRLQRDGYAQALVSGAFLDAVRSGPSGRIAIAYVEWAGAFEQRTVLDWSLLDGPASAQDIAEKIAQIPLRRAFRTSISGAIAYAEWMFDGNGYRALRRVIDISGDGANNQGEPVTLARDRALENGIIINGLPLLLKRPNAAMMDVADLDLYYEDCVIGGPGAFVVPVRAPDQFAEAIRRKLVMEVAGISPAAPPVIPAATSAPRVDCAIGEKMWRERMHN</sequence>
<organism evidence="1 2">
    <name type="scientific">Blastochloris sulfoviridis</name>
    <dbReference type="NCBI Taxonomy" id="50712"/>
    <lineage>
        <taxon>Bacteria</taxon>
        <taxon>Pseudomonadati</taxon>
        <taxon>Pseudomonadota</taxon>
        <taxon>Alphaproteobacteria</taxon>
        <taxon>Hyphomicrobiales</taxon>
        <taxon>Blastochloridaceae</taxon>
        <taxon>Blastochloris</taxon>
    </lineage>
</organism>
<dbReference type="SUPFAM" id="SSF53300">
    <property type="entry name" value="vWA-like"/>
    <property type="match status" value="1"/>
</dbReference>
<name>A0A5M6HW46_9HYPH</name>
<dbReference type="EMBL" id="VWPL01000018">
    <property type="protein sequence ID" value="KAA5599945.1"/>
    <property type="molecule type" value="Genomic_DNA"/>
</dbReference>
<dbReference type="InterPro" id="IPR036465">
    <property type="entry name" value="vWFA_dom_sf"/>
</dbReference>
<evidence type="ECO:0000313" key="1">
    <source>
        <dbReference type="EMBL" id="KAA5599945.1"/>
    </source>
</evidence>